<comment type="catalytic activity">
    <reaction evidence="3">
        <text>[protein]-peptidylproline (omega=180) = [protein]-peptidylproline (omega=0)</text>
        <dbReference type="Rhea" id="RHEA:16237"/>
        <dbReference type="Rhea" id="RHEA-COMP:10747"/>
        <dbReference type="Rhea" id="RHEA-COMP:10748"/>
        <dbReference type="ChEBI" id="CHEBI:83833"/>
        <dbReference type="ChEBI" id="CHEBI:83834"/>
        <dbReference type="EC" id="5.2.1.8"/>
    </reaction>
</comment>
<dbReference type="InterPro" id="IPR001179">
    <property type="entry name" value="PPIase_FKBP_dom"/>
</dbReference>
<proteinExistence type="predicted"/>
<reference evidence="8 9" key="1">
    <citation type="journal article" date="2014" name="Nat. Genet.">
        <title>Whole-genome sequence of a flatfish provides insights into ZW sex chromosome evolution and adaptation to a benthic lifestyle.</title>
        <authorList>
            <person name="Chen S."/>
            <person name="Zhang G."/>
            <person name="Shao C."/>
            <person name="Huang Q."/>
            <person name="Liu G."/>
            <person name="Zhang P."/>
            <person name="Song W."/>
            <person name="An N."/>
            <person name="Chalopin D."/>
            <person name="Volff J.N."/>
            <person name="Hong Y."/>
            <person name="Li Q."/>
            <person name="Sha Z."/>
            <person name="Zhou H."/>
            <person name="Xie M."/>
            <person name="Yu Q."/>
            <person name="Liu Y."/>
            <person name="Xiang H."/>
            <person name="Wang N."/>
            <person name="Wu K."/>
            <person name="Yang C."/>
            <person name="Zhou Q."/>
            <person name="Liao X."/>
            <person name="Yang L."/>
            <person name="Hu Q."/>
            <person name="Zhang J."/>
            <person name="Meng L."/>
            <person name="Jin L."/>
            <person name="Tian Y."/>
            <person name="Lian J."/>
            <person name="Yang J."/>
            <person name="Miao G."/>
            <person name="Liu S."/>
            <person name="Liang Z."/>
            <person name="Yan F."/>
            <person name="Li Y."/>
            <person name="Sun B."/>
            <person name="Zhang H."/>
            <person name="Zhang J."/>
            <person name="Zhu Y."/>
            <person name="Du M."/>
            <person name="Zhao Y."/>
            <person name="Schartl M."/>
            <person name="Tang Q."/>
            <person name="Wang J."/>
        </authorList>
    </citation>
    <scope>NUCLEOTIDE SEQUENCE</scope>
</reference>
<evidence type="ECO:0000313" key="8">
    <source>
        <dbReference type="Ensembl" id="ENSCSEP00000021496.1"/>
    </source>
</evidence>
<dbReference type="GO" id="GO:0005829">
    <property type="term" value="C:cytosol"/>
    <property type="evidence" value="ECO:0007669"/>
    <property type="project" value="TreeGrafter"/>
</dbReference>
<dbReference type="Pfam" id="PF13181">
    <property type="entry name" value="TPR_8"/>
    <property type="match status" value="1"/>
</dbReference>
<keyword evidence="6" id="KW-0812">Transmembrane</keyword>
<keyword evidence="3" id="KW-0697">Rotamase</keyword>
<dbReference type="GO" id="GO:0016020">
    <property type="term" value="C:membrane"/>
    <property type="evidence" value="ECO:0007669"/>
    <property type="project" value="TreeGrafter"/>
</dbReference>
<keyword evidence="6" id="KW-1133">Transmembrane helix</keyword>
<dbReference type="PROSITE" id="PS50293">
    <property type="entry name" value="TPR_REGION"/>
    <property type="match status" value="1"/>
</dbReference>
<dbReference type="SUPFAM" id="SSF54534">
    <property type="entry name" value="FKBP-like"/>
    <property type="match status" value="1"/>
</dbReference>
<dbReference type="InterPro" id="IPR019734">
    <property type="entry name" value="TPR_rpt"/>
</dbReference>
<feature type="region of interest" description="Disordered" evidence="5">
    <location>
        <begin position="426"/>
        <end position="457"/>
    </location>
</feature>
<dbReference type="GO" id="GO:0043066">
    <property type="term" value="P:negative regulation of apoptotic process"/>
    <property type="evidence" value="ECO:0007669"/>
    <property type="project" value="TreeGrafter"/>
</dbReference>
<feature type="compositionally biased region" description="Polar residues" evidence="5">
    <location>
        <begin position="446"/>
        <end position="457"/>
    </location>
</feature>
<dbReference type="InterPro" id="IPR011990">
    <property type="entry name" value="TPR-like_helical_dom_sf"/>
</dbReference>
<keyword evidence="9" id="KW-1185">Reference proteome</keyword>
<dbReference type="Gene3D" id="1.25.40.10">
    <property type="entry name" value="Tetratricopeptide repeat domain"/>
    <property type="match status" value="1"/>
</dbReference>
<keyword evidence="6" id="KW-0472">Membrane</keyword>
<keyword evidence="2 4" id="KW-0802">TPR repeat</keyword>
<feature type="compositionally biased region" description="Polar residues" evidence="5">
    <location>
        <begin position="70"/>
        <end position="81"/>
    </location>
</feature>
<feature type="compositionally biased region" description="Basic and acidic residues" evidence="5">
    <location>
        <begin position="54"/>
        <end position="64"/>
    </location>
</feature>
<feature type="repeat" description="TPR" evidence="4">
    <location>
        <begin position="346"/>
        <end position="379"/>
    </location>
</feature>
<sequence>MMVSIAPCSDMETETCREEDEGPSLEPSEPQENQTIGGSVYTDNCKEVTPGSSDEDKGLQEKEQPGTVGSEGTEQWTQLKTVSDPDTEVGETQREGHKKLKKTNSWKMVRFQDPSEDKDTLERDSSAESLFPEYPLQQWSRFTFEELFAAEDWQDITEDQLLRKKVLEPVEPHVPHPTWGQEVTVKMQGVLEDHTVVEKDWKLVFVVGEGDVTQALEECVLSMQQGEITLLLADSQYAYGLLGREPDVPAWSPLLYQLQLLDVRDKPDRSTLSVADRIRLGSRKRERGNFHFQREDYVSAARAYGQALEVLTTAVPGGGGGVEENAEVQQEEEEKVELMEVQESRVKCLNNLAAAHIKLEQLDQALQASLDVLTLSPHNVKALYRAGKLLSDQGEYKEAMEMLRKALKLEPSTKVIHLELSKLVRRQTGSQDSDTPKPRSAELLKENTSSSLVPPQKNPTGTSWKFVLGALVVALGSLATSVFLSIRQ</sequence>
<keyword evidence="1" id="KW-0677">Repeat</keyword>
<reference evidence="8" key="2">
    <citation type="submission" date="2025-08" db="UniProtKB">
        <authorList>
            <consortium name="Ensembl"/>
        </authorList>
    </citation>
    <scope>IDENTIFICATION</scope>
</reference>
<dbReference type="InterPro" id="IPR046357">
    <property type="entry name" value="PPIase_dom_sf"/>
</dbReference>
<dbReference type="Ensembl" id="ENSCSET00000021772.1">
    <property type="protein sequence ID" value="ENSCSEP00000021496.1"/>
    <property type="gene ID" value="ENSCSEG00000013722.1"/>
</dbReference>
<dbReference type="PANTHER" id="PTHR46512">
    <property type="entry name" value="PEPTIDYLPROLYL ISOMERASE"/>
    <property type="match status" value="1"/>
</dbReference>
<evidence type="ECO:0000256" key="3">
    <source>
        <dbReference type="PROSITE-ProRule" id="PRU00277"/>
    </source>
</evidence>
<feature type="compositionally biased region" description="Basic and acidic residues" evidence="5">
    <location>
        <begin position="434"/>
        <end position="445"/>
    </location>
</feature>
<dbReference type="GO" id="GO:0044183">
    <property type="term" value="F:protein folding chaperone"/>
    <property type="evidence" value="ECO:0007669"/>
    <property type="project" value="TreeGrafter"/>
</dbReference>
<feature type="transmembrane region" description="Helical" evidence="6">
    <location>
        <begin position="466"/>
        <end position="486"/>
    </location>
</feature>
<dbReference type="SUPFAM" id="SSF48452">
    <property type="entry name" value="TPR-like"/>
    <property type="match status" value="1"/>
</dbReference>
<reference evidence="8" key="3">
    <citation type="submission" date="2025-09" db="UniProtKB">
        <authorList>
            <consortium name="Ensembl"/>
        </authorList>
    </citation>
    <scope>IDENTIFICATION</scope>
</reference>
<evidence type="ECO:0000259" key="7">
    <source>
        <dbReference type="PROSITE" id="PS50059"/>
    </source>
</evidence>
<dbReference type="SMART" id="SM00028">
    <property type="entry name" value="TPR"/>
    <property type="match status" value="3"/>
</dbReference>
<dbReference type="EC" id="5.2.1.8" evidence="3"/>
<dbReference type="Pfam" id="PF00254">
    <property type="entry name" value="FKBP_C"/>
    <property type="match status" value="1"/>
</dbReference>
<accession>A0A3P8W791</accession>
<evidence type="ECO:0000256" key="4">
    <source>
        <dbReference type="PROSITE-ProRule" id="PRU00339"/>
    </source>
</evidence>
<feature type="compositionally biased region" description="Acidic residues" evidence="5">
    <location>
        <begin position="11"/>
        <end position="23"/>
    </location>
</feature>
<protein>
    <recommendedName>
        <fullName evidence="3">peptidylprolyl isomerase</fullName>
        <ecNumber evidence="3">5.2.1.8</ecNumber>
    </recommendedName>
</protein>
<keyword evidence="3" id="KW-0413">Isomerase</keyword>
<evidence type="ECO:0000313" key="9">
    <source>
        <dbReference type="Proteomes" id="UP000265120"/>
    </source>
</evidence>
<dbReference type="AlphaFoldDB" id="A0A3P8W791"/>
<dbReference type="PANTHER" id="PTHR46512:SF2">
    <property type="entry name" value="PEPTIDYLPROLYL ISOMERASE"/>
    <property type="match status" value="1"/>
</dbReference>
<dbReference type="PROSITE" id="PS50005">
    <property type="entry name" value="TPR"/>
    <property type="match status" value="2"/>
</dbReference>
<feature type="compositionally biased region" description="Basic and acidic residues" evidence="5">
    <location>
        <begin position="113"/>
        <end position="126"/>
    </location>
</feature>
<feature type="region of interest" description="Disordered" evidence="5">
    <location>
        <begin position="1"/>
        <end position="127"/>
    </location>
</feature>
<dbReference type="GeneTree" id="ENSGT00940000165481"/>
<evidence type="ECO:0000256" key="2">
    <source>
        <dbReference type="ARBA" id="ARBA00022803"/>
    </source>
</evidence>
<dbReference type="GO" id="GO:0003755">
    <property type="term" value="F:peptidyl-prolyl cis-trans isomerase activity"/>
    <property type="evidence" value="ECO:0007669"/>
    <property type="project" value="UniProtKB-KW"/>
</dbReference>
<name>A0A3P8W791_CYNSE</name>
<dbReference type="GO" id="GO:0005740">
    <property type="term" value="C:mitochondrial envelope"/>
    <property type="evidence" value="ECO:0007669"/>
    <property type="project" value="TreeGrafter"/>
</dbReference>
<dbReference type="OMA" id="YCMALDV"/>
<dbReference type="Proteomes" id="UP000265120">
    <property type="component" value="Chromosome 6"/>
</dbReference>
<dbReference type="PROSITE" id="PS50059">
    <property type="entry name" value="FKBP_PPIASE"/>
    <property type="match status" value="1"/>
</dbReference>
<feature type="domain" description="PPIase FKBP-type" evidence="7">
    <location>
        <begin position="180"/>
        <end position="264"/>
    </location>
</feature>
<feature type="repeat" description="TPR" evidence="4">
    <location>
        <begin position="380"/>
        <end position="413"/>
    </location>
</feature>
<dbReference type="STRING" id="244447.ENSCSEP00000021496"/>
<dbReference type="GO" id="GO:0012505">
    <property type="term" value="C:endomembrane system"/>
    <property type="evidence" value="ECO:0007669"/>
    <property type="project" value="TreeGrafter"/>
</dbReference>
<dbReference type="Gene3D" id="3.10.50.40">
    <property type="match status" value="1"/>
</dbReference>
<evidence type="ECO:0000256" key="1">
    <source>
        <dbReference type="ARBA" id="ARBA00022737"/>
    </source>
</evidence>
<evidence type="ECO:0000256" key="5">
    <source>
        <dbReference type="SAM" id="MobiDB-lite"/>
    </source>
</evidence>
<dbReference type="InterPro" id="IPR050754">
    <property type="entry name" value="FKBP4/5/8-like"/>
</dbReference>
<evidence type="ECO:0000256" key="6">
    <source>
        <dbReference type="SAM" id="Phobius"/>
    </source>
</evidence>
<organism evidence="8 9">
    <name type="scientific">Cynoglossus semilaevis</name>
    <name type="common">Tongue sole</name>
    <dbReference type="NCBI Taxonomy" id="244447"/>
    <lineage>
        <taxon>Eukaryota</taxon>
        <taxon>Metazoa</taxon>
        <taxon>Chordata</taxon>
        <taxon>Craniata</taxon>
        <taxon>Vertebrata</taxon>
        <taxon>Euteleostomi</taxon>
        <taxon>Actinopterygii</taxon>
        <taxon>Neopterygii</taxon>
        <taxon>Teleostei</taxon>
        <taxon>Neoteleostei</taxon>
        <taxon>Acanthomorphata</taxon>
        <taxon>Carangaria</taxon>
        <taxon>Pleuronectiformes</taxon>
        <taxon>Pleuronectoidei</taxon>
        <taxon>Cynoglossidae</taxon>
        <taxon>Cynoglossinae</taxon>
        <taxon>Cynoglossus</taxon>
    </lineage>
</organism>
<dbReference type="InParanoid" id="A0A3P8W791"/>